<proteinExistence type="predicted"/>
<evidence type="ECO:0000313" key="1">
    <source>
        <dbReference type="EMBL" id="PQA53410.1"/>
    </source>
</evidence>
<name>A0A2S7IF26_9BACT</name>
<dbReference type="AlphaFoldDB" id="A0A2S7IF26"/>
<dbReference type="OrthoDB" id="922684at2"/>
<evidence type="ECO:0000313" key="2">
    <source>
        <dbReference type="Proteomes" id="UP000239590"/>
    </source>
</evidence>
<dbReference type="Proteomes" id="UP000239590">
    <property type="component" value="Unassembled WGS sequence"/>
</dbReference>
<sequence>MFFIHLPSFIPHLGFIEKIEEGFPDIVYRNGLIYFQVSFPEPTLDLFINNWRFDLVILKKQKVWVNDFHLKTLFTQPHKFIQKGKTDLPANILDDFIELFLAGYNKGLKGFEKELGITYVSLPIEDKLSTLLQLVEDNLHHVRFNGRSDPEYVFALGYVQACLVLACKEYNIYRPLVKEEPEKIISKDKRTQGGQANEQSCADRGQVYKIPLYHSLEEILTIWLSLLDFHESAYFRTSSYYKSGIEIIKVLGMMFKNPSSENEAILPDVAPILQQLPPGDYKKLLNLLMHVTYRLNQASATEKVTLDKYGEVLKRTFSCYSDIAVENLVKDFTRHTKQTSEALRKLPSNTYGHRAYQALKKIRGYSV</sequence>
<keyword evidence="2" id="KW-1185">Reference proteome</keyword>
<protein>
    <submittedName>
        <fullName evidence="1">Uncharacterized protein</fullName>
    </submittedName>
</protein>
<accession>A0A2S7IF26</accession>
<organism evidence="1 2">
    <name type="scientific">Siphonobacter curvatus</name>
    <dbReference type="NCBI Taxonomy" id="2094562"/>
    <lineage>
        <taxon>Bacteria</taxon>
        <taxon>Pseudomonadati</taxon>
        <taxon>Bacteroidota</taxon>
        <taxon>Cytophagia</taxon>
        <taxon>Cytophagales</taxon>
        <taxon>Cytophagaceae</taxon>
        <taxon>Siphonobacter</taxon>
    </lineage>
</organism>
<comment type="caution">
    <text evidence="1">The sequence shown here is derived from an EMBL/GenBank/DDBJ whole genome shotgun (WGS) entry which is preliminary data.</text>
</comment>
<gene>
    <name evidence="1" type="ORF">C5O19_24500</name>
</gene>
<reference evidence="2" key="1">
    <citation type="submission" date="2018-02" db="EMBL/GenBank/DDBJ databases">
        <title>Genome sequencing of Solimonas sp. HR-BB.</title>
        <authorList>
            <person name="Lee Y."/>
            <person name="Jeon C.O."/>
        </authorList>
    </citation>
    <scope>NUCLEOTIDE SEQUENCE [LARGE SCALE GENOMIC DNA]</scope>
    <source>
        <strain evidence="2">HR-U</strain>
    </source>
</reference>
<dbReference type="RefSeq" id="WP_104716008.1">
    <property type="nucleotide sequence ID" value="NZ_PTRA01000009.1"/>
</dbReference>
<dbReference type="EMBL" id="PTRA01000009">
    <property type="protein sequence ID" value="PQA53410.1"/>
    <property type="molecule type" value="Genomic_DNA"/>
</dbReference>